<dbReference type="GO" id="GO:0008380">
    <property type="term" value="P:RNA splicing"/>
    <property type="evidence" value="ECO:0007669"/>
    <property type="project" value="UniProtKB-KW"/>
</dbReference>
<feature type="region of interest" description="Disordered" evidence="8">
    <location>
        <begin position="688"/>
        <end position="713"/>
    </location>
</feature>
<evidence type="ECO:0000256" key="5">
    <source>
        <dbReference type="ARBA" id="ARBA00023242"/>
    </source>
</evidence>
<dbReference type="SMART" id="SM00353">
    <property type="entry name" value="HLH"/>
    <property type="match status" value="1"/>
</dbReference>
<keyword evidence="5" id="KW-0539">Nucleus</keyword>
<evidence type="ECO:0000256" key="1">
    <source>
        <dbReference type="ARBA" id="ARBA00004123"/>
    </source>
</evidence>
<dbReference type="SUPFAM" id="SSF47459">
    <property type="entry name" value="HLH, helix-loop-helix DNA-binding domain"/>
    <property type="match status" value="1"/>
</dbReference>
<dbReference type="InterPro" id="IPR000504">
    <property type="entry name" value="RRM_dom"/>
</dbReference>
<dbReference type="AlphaFoldDB" id="A0A135UI69"/>
<dbReference type="STRING" id="1209931.A0A135UI69"/>
<dbReference type="Pfam" id="PF00076">
    <property type="entry name" value="RRM_1"/>
    <property type="match status" value="2"/>
</dbReference>
<evidence type="ECO:0000313" key="11">
    <source>
        <dbReference type="EMBL" id="KXH60093.1"/>
    </source>
</evidence>
<proteinExistence type="predicted"/>
<feature type="region of interest" description="Disordered" evidence="8">
    <location>
        <begin position="252"/>
        <end position="333"/>
    </location>
</feature>
<dbReference type="EMBL" id="JFFI01001429">
    <property type="protein sequence ID" value="KXH60093.1"/>
    <property type="molecule type" value="Genomic_DNA"/>
</dbReference>
<comment type="caution">
    <text evidence="11">The sequence shown here is derived from an EMBL/GenBank/DDBJ whole genome shotgun (WGS) entry which is preliminary data.</text>
</comment>
<evidence type="ECO:0000256" key="3">
    <source>
        <dbReference type="ARBA" id="ARBA00022884"/>
    </source>
</evidence>
<evidence type="ECO:0000313" key="12">
    <source>
        <dbReference type="Proteomes" id="UP000070121"/>
    </source>
</evidence>
<feature type="region of interest" description="Disordered" evidence="8">
    <location>
        <begin position="794"/>
        <end position="848"/>
    </location>
</feature>
<feature type="domain" description="RRM" evidence="9">
    <location>
        <begin position="721"/>
        <end position="799"/>
    </location>
</feature>
<reference evidence="11 12" key="1">
    <citation type="submission" date="2014-02" db="EMBL/GenBank/DDBJ databases">
        <title>The genome sequence of Colletotrichum salicis CBS 607.94.</title>
        <authorList>
            <person name="Baroncelli R."/>
            <person name="Thon M.R."/>
        </authorList>
    </citation>
    <scope>NUCLEOTIDE SEQUENCE [LARGE SCALE GENOMIC DNA]</scope>
    <source>
        <strain evidence="11 12">CBS 607.94</strain>
    </source>
</reference>
<feature type="domain" description="BHLH" evidence="10">
    <location>
        <begin position="322"/>
        <end position="373"/>
    </location>
</feature>
<sequence length="848" mass="93438">MDGQRPASQKLPAGLAGVLNPDENRDSAYYSSTDASSKHNSAASGVVHHALSPTGSGYQSSLADKTPSPVTANMIPQLVSPGQSNMSVAAMVSPTTPGSADPRRFERPTSLDSGVVHDIMGPGSRRESVDSRINQGFHDMRLGGNSPYASHNQSTTSIQNTLNQQRNPRPGLDNLSVHRISNGYQPSSDRNPEHPKIIRTAPAITGPATSNIARAAEPTKGQAWAFPEEEIQRISHHEQYLDSRRSSIAESIASSQFTTESRLPPGQRRLDEPADFNNRLSSTSSDFPPVHHHSLQLKQIGDLRDDDAASRTGSQPYSRTPELRKSHKLAERKRRTEMKELFDQLRDLMPQERGSKASKWEILTKAISEHQRMADVMRMVQSQNTTLAQENDGLRQDNHNLRVDIQRLQNELHNTRLQQSPTGQAPPQSQVPPPQAVGYQADPYAARRELPPIRGLNGNMPNGPDSMTGVQYEAPRVNGYRPERLAYPVAATLDTVIPKFLVRPWKSQTAHHIISPFTLYVSPSLIINPSTSPPSHPFNMQSFRRAATRATFTSSATAAAAPKSQAVSFALRALNAAAIRSFSAAAPRAFSRSVAFREEGGFRQTEQRGRREDPSEHVLFVQNYSFDVKAEELSEAFSKYGEVVGVAMPPKKSFCFVYFKTAEAVTEAAENVDGTFWHGRRIVAKARDANARGPARERGERGERGNNRAAKKTIYDGPPTGTIYIGNISFEASDKDLNDLFSSLKDVNDVRIAVDRATGWPRGFAHADFTSIEAATAAIEVLNQTEIHGRKLMSAYAPASKPRRGPRPDRDLSSKQVEERVESEHAQAEEAQKEQKPEAGEQQNNWNA</sequence>
<accession>A0A135UI69</accession>
<feature type="compositionally biased region" description="Basic and acidic residues" evidence="8">
    <location>
        <begin position="688"/>
        <end position="706"/>
    </location>
</feature>
<dbReference type="Gene3D" id="4.10.280.10">
    <property type="entry name" value="Helix-loop-helix DNA-binding domain"/>
    <property type="match status" value="1"/>
</dbReference>
<dbReference type="InterPro" id="IPR012677">
    <property type="entry name" value="Nucleotide-bd_a/b_plait_sf"/>
</dbReference>
<feature type="domain" description="RRM" evidence="9">
    <location>
        <begin position="617"/>
        <end position="689"/>
    </location>
</feature>
<dbReference type="Proteomes" id="UP000070121">
    <property type="component" value="Unassembled WGS sequence"/>
</dbReference>
<keyword evidence="2" id="KW-0507">mRNA processing</keyword>
<dbReference type="GO" id="GO:0046983">
    <property type="term" value="F:protein dimerization activity"/>
    <property type="evidence" value="ECO:0007669"/>
    <property type="project" value="InterPro"/>
</dbReference>
<dbReference type="GO" id="GO:0005634">
    <property type="term" value="C:nucleus"/>
    <property type="evidence" value="ECO:0007669"/>
    <property type="project" value="UniProtKB-SubCell"/>
</dbReference>
<evidence type="ECO:0000256" key="2">
    <source>
        <dbReference type="ARBA" id="ARBA00022664"/>
    </source>
</evidence>
<dbReference type="GO" id="GO:0006397">
    <property type="term" value="P:mRNA processing"/>
    <property type="evidence" value="ECO:0007669"/>
    <property type="project" value="UniProtKB-KW"/>
</dbReference>
<dbReference type="GO" id="GO:0003723">
    <property type="term" value="F:RNA binding"/>
    <property type="evidence" value="ECO:0007669"/>
    <property type="project" value="UniProtKB-UniRule"/>
</dbReference>
<feature type="coiled-coil region" evidence="7">
    <location>
        <begin position="391"/>
        <end position="418"/>
    </location>
</feature>
<feature type="compositionally biased region" description="Polar residues" evidence="8">
    <location>
        <begin position="53"/>
        <end position="65"/>
    </location>
</feature>
<organism evidence="11 12">
    <name type="scientific">Colletotrichum salicis</name>
    <dbReference type="NCBI Taxonomy" id="1209931"/>
    <lineage>
        <taxon>Eukaryota</taxon>
        <taxon>Fungi</taxon>
        <taxon>Dikarya</taxon>
        <taxon>Ascomycota</taxon>
        <taxon>Pezizomycotina</taxon>
        <taxon>Sordariomycetes</taxon>
        <taxon>Hypocreomycetidae</taxon>
        <taxon>Glomerellales</taxon>
        <taxon>Glomerellaceae</taxon>
        <taxon>Colletotrichum</taxon>
        <taxon>Colletotrichum acutatum species complex</taxon>
    </lineage>
</organism>
<evidence type="ECO:0000256" key="7">
    <source>
        <dbReference type="SAM" id="Coils"/>
    </source>
</evidence>
<feature type="region of interest" description="Disordered" evidence="8">
    <location>
        <begin position="147"/>
        <end position="194"/>
    </location>
</feature>
<dbReference type="SUPFAM" id="SSF54928">
    <property type="entry name" value="RNA-binding domain, RBD"/>
    <property type="match status" value="2"/>
</dbReference>
<evidence type="ECO:0000256" key="8">
    <source>
        <dbReference type="SAM" id="MobiDB-lite"/>
    </source>
</evidence>
<feature type="region of interest" description="Disordered" evidence="8">
    <location>
        <begin position="1"/>
        <end position="65"/>
    </location>
</feature>
<dbReference type="InterPro" id="IPR036638">
    <property type="entry name" value="HLH_DNA-bd_sf"/>
</dbReference>
<evidence type="ECO:0000259" key="10">
    <source>
        <dbReference type="PROSITE" id="PS50888"/>
    </source>
</evidence>
<name>A0A135UI69_9PEZI</name>
<dbReference type="Gene3D" id="3.30.70.330">
    <property type="match status" value="2"/>
</dbReference>
<dbReference type="OrthoDB" id="8964853at2759"/>
<evidence type="ECO:0000256" key="6">
    <source>
        <dbReference type="PROSITE-ProRule" id="PRU00176"/>
    </source>
</evidence>
<protein>
    <submittedName>
        <fullName evidence="11">Helix-loop-helix DNA-binding domain-containing protein</fullName>
    </submittedName>
</protein>
<feature type="compositionally biased region" description="Basic and acidic residues" evidence="8">
    <location>
        <begin position="806"/>
        <end position="839"/>
    </location>
</feature>
<dbReference type="PROSITE" id="PS50102">
    <property type="entry name" value="RRM"/>
    <property type="match status" value="2"/>
</dbReference>
<dbReference type="PANTHER" id="PTHR48028:SF4">
    <property type="entry name" value="SC35-LIKE SPLICING FACTOR"/>
    <property type="match status" value="1"/>
</dbReference>
<keyword evidence="3 6" id="KW-0694">RNA-binding</keyword>
<keyword evidence="12" id="KW-1185">Reference proteome</keyword>
<feature type="region of interest" description="Disordered" evidence="8">
    <location>
        <begin position="92"/>
        <end position="129"/>
    </location>
</feature>
<dbReference type="InterPro" id="IPR051106">
    <property type="entry name" value="RNA-bind/splicing_reg"/>
</dbReference>
<feature type="compositionally biased region" description="Polar residues" evidence="8">
    <location>
        <begin position="147"/>
        <end position="167"/>
    </location>
</feature>
<keyword evidence="11" id="KW-0238">DNA-binding</keyword>
<dbReference type="PROSITE" id="PS50888">
    <property type="entry name" value="BHLH"/>
    <property type="match status" value="1"/>
</dbReference>
<dbReference type="SMART" id="SM00360">
    <property type="entry name" value="RRM"/>
    <property type="match status" value="2"/>
</dbReference>
<keyword evidence="7" id="KW-0175">Coiled coil</keyword>
<dbReference type="CDD" id="cd00590">
    <property type="entry name" value="RRM_SF"/>
    <property type="match status" value="1"/>
</dbReference>
<evidence type="ECO:0000259" key="9">
    <source>
        <dbReference type="PROSITE" id="PS50102"/>
    </source>
</evidence>
<comment type="subcellular location">
    <subcellularLocation>
        <location evidence="1">Nucleus</location>
    </subcellularLocation>
</comment>
<gene>
    <name evidence="11" type="ORF">CSAL01_12096</name>
</gene>
<dbReference type="Pfam" id="PF00010">
    <property type="entry name" value="HLH"/>
    <property type="match status" value="1"/>
</dbReference>
<dbReference type="InterPro" id="IPR011598">
    <property type="entry name" value="bHLH_dom"/>
</dbReference>
<dbReference type="GO" id="GO:0003677">
    <property type="term" value="F:DNA binding"/>
    <property type="evidence" value="ECO:0007669"/>
    <property type="project" value="UniProtKB-KW"/>
</dbReference>
<evidence type="ECO:0000256" key="4">
    <source>
        <dbReference type="ARBA" id="ARBA00023187"/>
    </source>
</evidence>
<keyword evidence="4" id="KW-0508">mRNA splicing</keyword>
<dbReference type="InterPro" id="IPR035979">
    <property type="entry name" value="RBD_domain_sf"/>
</dbReference>
<dbReference type="PANTHER" id="PTHR48028">
    <property type="entry name" value="GLYCINE-RICH RNA-BINDING PROTEIN RZ1A"/>
    <property type="match status" value="1"/>
</dbReference>